<dbReference type="KEGG" id="slw:BRW62_08525"/>
<dbReference type="Pfam" id="PF06485">
    <property type="entry name" value="Tab2-like_N"/>
    <property type="match status" value="1"/>
</dbReference>
<keyword evidence="4" id="KW-1185">Reference proteome</keyword>
<dbReference type="OrthoDB" id="420270at2"/>
<dbReference type="GO" id="GO:0003723">
    <property type="term" value="F:RNA binding"/>
    <property type="evidence" value="ECO:0007669"/>
    <property type="project" value="InterPro"/>
</dbReference>
<accession>A0A2D2Q3F4</accession>
<dbReference type="AlphaFoldDB" id="A0A2D2Q3F4"/>
<name>A0A2D2Q3F4_PARLV</name>
<dbReference type="Pfam" id="PF20429">
    <property type="entry name" value="Tab2-like_C"/>
    <property type="match status" value="1"/>
</dbReference>
<reference evidence="3 4" key="1">
    <citation type="submission" date="2016-11" db="EMBL/GenBank/DDBJ databases">
        <title>Complete genome sequence of thermophilic cyanobacteria strain Synechococcus sp. PCC6715.</title>
        <authorList>
            <person name="Tang J."/>
            <person name="Daroch M."/>
            <person name="Liang Y."/>
            <person name="Jiang D."/>
            <person name="Shah M."/>
        </authorList>
    </citation>
    <scope>NUCLEOTIDE SEQUENCE [LARGE SCALE GENOMIC DNA]</scope>
    <source>
        <strain evidence="3 4">PCC 6715</strain>
    </source>
</reference>
<feature type="domain" description="RNA-binding protein Tab2/Atab2 C-terminal" evidence="2">
    <location>
        <begin position="118"/>
        <end position="272"/>
    </location>
</feature>
<dbReference type="RefSeq" id="WP_099799123.1">
    <property type="nucleotide sequence ID" value="NZ_CP018092.1"/>
</dbReference>
<dbReference type="PANTHER" id="PTHR34556">
    <property type="match status" value="1"/>
</dbReference>
<proteinExistence type="predicted"/>
<gene>
    <name evidence="3" type="ORF">BRW62_08525</name>
</gene>
<organism evidence="3 4">
    <name type="scientific">Parathermosynechococcus lividus PCC 6715</name>
    <dbReference type="NCBI Taxonomy" id="1917166"/>
    <lineage>
        <taxon>Bacteria</taxon>
        <taxon>Bacillati</taxon>
        <taxon>Cyanobacteriota</taxon>
        <taxon>Cyanophyceae</taxon>
        <taxon>Acaryochloridales</taxon>
        <taxon>Thermosynechococcaceae</taxon>
        <taxon>Parathermosynechococcus</taxon>
    </lineage>
</organism>
<dbReference type="InterPro" id="IPR046761">
    <property type="entry name" value="Tab2-like_C"/>
</dbReference>
<evidence type="ECO:0000313" key="3">
    <source>
        <dbReference type="EMBL" id="ATS18787.1"/>
    </source>
</evidence>
<evidence type="ECO:0000313" key="4">
    <source>
        <dbReference type="Proteomes" id="UP000231057"/>
    </source>
</evidence>
<dbReference type="Proteomes" id="UP000231057">
    <property type="component" value="Chromosome"/>
</dbReference>
<evidence type="ECO:0000259" key="1">
    <source>
        <dbReference type="Pfam" id="PF06485"/>
    </source>
</evidence>
<evidence type="ECO:0000259" key="2">
    <source>
        <dbReference type="Pfam" id="PF20429"/>
    </source>
</evidence>
<dbReference type="EMBL" id="CP018092">
    <property type="protein sequence ID" value="ATS18787.1"/>
    <property type="molecule type" value="Genomic_DNA"/>
</dbReference>
<dbReference type="PANTHER" id="PTHR34556:SF2">
    <property type="entry name" value="PROTEIN TAB2 HOMOLOG, CHLOROPLASTIC"/>
    <property type="match status" value="1"/>
</dbReference>
<reference evidence="4" key="2">
    <citation type="journal article" date="2022" name="Front. Microbiol.">
        <title>Comparative Genomic Analysis Revealed Distinct Molecular Components and Organization of CO2-Concentrating Mechanism in Thermophilic Cyanobacteria.</title>
        <authorList>
            <person name="Tang J."/>
            <person name="Zhou H."/>
            <person name="Yao D."/>
            <person name="Riaz S."/>
            <person name="You D."/>
            <person name="Klepacz-Smolka A."/>
            <person name="Daroch M."/>
        </authorList>
    </citation>
    <scope>NUCLEOTIDE SEQUENCE [LARGE SCALE GENOMIC DNA]</scope>
    <source>
        <strain evidence="4">PCC 6715</strain>
    </source>
</reference>
<evidence type="ECO:0008006" key="5">
    <source>
        <dbReference type="Google" id="ProtNLM"/>
    </source>
</evidence>
<feature type="domain" description="RNA-binding protein Tab2-like N-terminal" evidence="1">
    <location>
        <begin position="4"/>
        <end position="102"/>
    </location>
</feature>
<dbReference type="InterPro" id="IPR009472">
    <property type="entry name" value="Tab2-like"/>
</dbReference>
<sequence>MSYWQVDFYRRPLQTPTGIPLWELVICDPQQQFYYTEFCPEPLATSVWLTQAFRNCGQPLPDRVQVFRPQSLGLIEVACQRLNLPLEATRRTLTLKQFLLQRAAAYPSLETYTGAAYDPLAIDQPPPLPLPDDIWGDYWQFAAISPDQLSQLMQYPLRILSFEMDMLPENLGLASDCAIPGIILYAGRKSLKLARWFQEQSPYRLEFIRGEPCGVILHSGLRDRWVFLTFSNPEIAAAGDLFRDRLARTQGLHFFLIQPAENDTTYTALWLLHPLEYQSSSDS</sequence>
<protein>
    <recommendedName>
        <fullName evidence="5">DUF1092 domain-containing protein</fullName>
    </recommendedName>
</protein>
<dbReference type="InterPro" id="IPR046760">
    <property type="entry name" value="Tab2-like_N"/>
</dbReference>